<dbReference type="CTD" id="51130"/>
<keyword evidence="7" id="KW-1185">Reference proteome</keyword>
<feature type="repeat" description="ANK" evidence="4">
    <location>
        <begin position="121"/>
        <end position="153"/>
    </location>
</feature>
<dbReference type="InterPro" id="IPR036770">
    <property type="entry name" value="Ankyrin_rpt-contain_sf"/>
</dbReference>
<dbReference type="SUPFAM" id="SSF158235">
    <property type="entry name" value="SOCS box-like"/>
    <property type="match status" value="1"/>
</dbReference>
<keyword evidence="2" id="KW-0677">Repeat</keyword>
<dbReference type="PRINTS" id="PR01415">
    <property type="entry name" value="ANKYRIN"/>
</dbReference>
<feature type="domain" description="SOCS box" evidence="5">
    <location>
        <begin position="491"/>
        <end position="537"/>
    </location>
</feature>
<dbReference type="GO" id="GO:0035556">
    <property type="term" value="P:intracellular signal transduction"/>
    <property type="evidence" value="ECO:0007669"/>
    <property type="project" value="InterPro"/>
</dbReference>
<dbReference type="PANTHER" id="PTHR24198:SF184">
    <property type="entry name" value="ANKYRIN REPEAT AND SOCS BOX CONTAINING 3"/>
    <property type="match status" value="1"/>
</dbReference>
<reference evidence="6" key="1">
    <citation type="submission" date="2020-06" db="EMBL/GenBank/DDBJ databases">
        <authorList>
            <consortium name="Wellcome Sanger Institute Data Sharing"/>
        </authorList>
    </citation>
    <scope>NUCLEOTIDE SEQUENCE [LARGE SCALE GENOMIC DNA]</scope>
</reference>
<sequence>MDFTECYGDTVSTVAAAARSGCWRTVRRLIRRGCSMDRRDNRGWTALHEAAAGGSAECVREIMRAVWKKGSPSDCREYVSILTHEGESACFLAAQRGHLSVLRLLLKGNPPEFDINQLTNDLSCPLYAAVDNGHKDVVELLVRKGAELNRTHTHSCWTCLHQAVYKGHSGIVRLLSTVCDLEAVDEHNITPLFLAAQHGQRECLEILINAGADVNAAAADLANPLFIASQGGHESCVELLLDHDADPDEPCSNEWNQLPIHASAEFGHIGILRRLIAVTSRIIDRMKILRSPLYSAVQSRQTECVKILLEEGYHPNAQYYPGEPGGGLGSPLTWALCLEPYQPDSESVKLLLAAGGNLCEGDMFYALCTDKMDLLELILQHKWIPRLQVLLGFVPPYKGKTAFTQWELSELLWVALNQLETAPWWLPLLLKAGLDPHLLLRREYLVLNAESEVLNYLLEFVNWSTIDRDLKCILDERQSEKTWEPPPFFGSVPSLFHLCRLELREILGTDRLIRDEVIQQLPVPAVLHKFLQFRDIPDLSLPHSPLRFCPPCRDCLSFFYLKRKILDIPYVAL</sequence>
<dbReference type="SMART" id="SM00248">
    <property type="entry name" value="ANK"/>
    <property type="match status" value="10"/>
</dbReference>
<dbReference type="Proteomes" id="UP000694680">
    <property type="component" value="Chromosome 19"/>
</dbReference>
<dbReference type="SUPFAM" id="SSF48403">
    <property type="entry name" value="Ankyrin repeat"/>
    <property type="match status" value="1"/>
</dbReference>
<dbReference type="Pfam" id="PF07525">
    <property type="entry name" value="SOCS_box"/>
    <property type="match status" value="1"/>
</dbReference>
<reference evidence="6" key="3">
    <citation type="submission" date="2025-09" db="UniProtKB">
        <authorList>
            <consortium name="Ensembl"/>
        </authorList>
    </citation>
    <scope>IDENTIFICATION</scope>
</reference>
<dbReference type="UniPathway" id="UPA00143"/>
<accession>A0A8C5N6U7</accession>
<dbReference type="GO" id="GO:0005737">
    <property type="term" value="C:cytoplasm"/>
    <property type="evidence" value="ECO:0007669"/>
    <property type="project" value="TreeGrafter"/>
</dbReference>
<evidence type="ECO:0000256" key="3">
    <source>
        <dbReference type="ARBA" id="ARBA00023043"/>
    </source>
</evidence>
<protein>
    <submittedName>
        <fullName evidence="6">Ankyrin repeat and SOCS box protein 3-like</fullName>
    </submittedName>
</protein>
<dbReference type="GO" id="GO:0016567">
    <property type="term" value="P:protein ubiquitination"/>
    <property type="evidence" value="ECO:0007669"/>
    <property type="project" value="UniProtKB-UniPathway"/>
</dbReference>
<dbReference type="PANTHER" id="PTHR24198">
    <property type="entry name" value="ANKYRIN REPEAT AND PROTEIN KINASE DOMAIN-CONTAINING PROTEIN"/>
    <property type="match status" value="1"/>
</dbReference>
<gene>
    <name evidence="6" type="primary">asb3</name>
</gene>
<evidence type="ECO:0000259" key="5">
    <source>
        <dbReference type="PROSITE" id="PS50225"/>
    </source>
</evidence>
<dbReference type="SMART" id="SM00969">
    <property type="entry name" value="SOCS_box"/>
    <property type="match status" value="1"/>
</dbReference>
<dbReference type="AlphaFoldDB" id="A0A8C5N6U7"/>
<dbReference type="Pfam" id="PF12796">
    <property type="entry name" value="Ank_2"/>
    <property type="match status" value="4"/>
</dbReference>
<organism evidence="6 7">
    <name type="scientific">Gouania willdenowi</name>
    <name type="common">Blunt-snouted clingfish</name>
    <name type="synonym">Lepadogaster willdenowi</name>
    <dbReference type="NCBI Taxonomy" id="441366"/>
    <lineage>
        <taxon>Eukaryota</taxon>
        <taxon>Metazoa</taxon>
        <taxon>Chordata</taxon>
        <taxon>Craniata</taxon>
        <taxon>Vertebrata</taxon>
        <taxon>Euteleostomi</taxon>
        <taxon>Actinopterygii</taxon>
        <taxon>Neopterygii</taxon>
        <taxon>Teleostei</taxon>
        <taxon>Neoteleostei</taxon>
        <taxon>Acanthomorphata</taxon>
        <taxon>Ovalentaria</taxon>
        <taxon>Blenniimorphae</taxon>
        <taxon>Blenniiformes</taxon>
        <taxon>Gobiesocoidei</taxon>
        <taxon>Gobiesocidae</taxon>
        <taxon>Gobiesocinae</taxon>
        <taxon>Gouania</taxon>
    </lineage>
</organism>
<reference evidence="6" key="2">
    <citation type="submission" date="2025-08" db="UniProtKB">
        <authorList>
            <consortium name="Ensembl"/>
        </authorList>
    </citation>
    <scope>IDENTIFICATION</scope>
</reference>
<dbReference type="PROSITE" id="PS50225">
    <property type="entry name" value="SOCS"/>
    <property type="match status" value="1"/>
</dbReference>
<dbReference type="InterPro" id="IPR001496">
    <property type="entry name" value="SOCS_box"/>
</dbReference>
<name>A0A8C5N6U7_GOUWI</name>
<dbReference type="PROSITE" id="PS50297">
    <property type="entry name" value="ANK_REP_REGION"/>
    <property type="match status" value="2"/>
</dbReference>
<dbReference type="RefSeq" id="XP_028332223.1">
    <property type="nucleotide sequence ID" value="XM_028476422.1"/>
</dbReference>
<evidence type="ECO:0000256" key="1">
    <source>
        <dbReference type="ARBA" id="ARBA00004906"/>
    </source>
</evidence>
<evidence type="ECO:0000313" key="7">
    <source>
        <dbReference type="Proteomes" id="UP000694680"/>
    </source>
</evidence>
<dbReference type="GeneID" id="114481518"/>
<dbReference type="Ensembl" id="ENSGWIT00000036238.1">
    <property type="protein sequence ID" value="ENSGWIP00000033300.1"/>
    <property type="gene ID" value="ENSGWIG00000017144.1"/>
</dbReference>
<dbReference type="Gene3D" id="1.25.40.20">
    <property type="entry name" value="Ankyrin repeat-containing domain"/>
    <property type="match status" value="2"/>
</dbReference>
<proteinExistence type="predicted"/>
<comment type="pathway">
    <text evidence="1">Protein modification; protein ubiquitination.</text>
</comment>
<feature type="repeat" description="ANK" evidence="4">
    <location>
        <begin position="187"/>
        <end position="219"/>
    </location>
</feature>
<dbReference type="InterPro" id="IPR002110">
    <property type="entry name" value="Ankyrin_rpt"/>
</dbReference>
<evidence type="ECO:0000256" key="4">
    <source>
        <dbReference type="PROSITE-ProRule" id="PRU00023"/>
    </source>
</evidence>
<dbReference type="Gene3D" id="1.10.750.20">
    <property type="entry name" value="SOCS box"/>
    <property type="match status" value="1"/>
</dbReference>
<dbReference type="InterPro" id="IPR036036">
    <property type="entry name" value="SOCS_box-like_dom_sf"/>
</dbReference>
<keyword evidence="3 4" id="KW-0040">ANK repeat</keyword>
<dbReference type="PROSITE" id="PS50088">
    <property type="entry name" value="ANK_REPEAT"/>
    <property type="match status" value="2"/>
</dbReference>
<evidence type="ECO:0000313" key="6">
    <source>
        <dbReference type="Ensembl" id="ENSGWIP00000033300.1"/>
    </source>
</evidence>
<evidence type="ECO:0000256" key="2">
    <source>
        <dbReference type="ARBA" id="ARBA00022737"/>
    </source>
</evidence>